<dbReference type="AlphaFoldDB" id="A0A7J8HBS2"/>
<organism evidence="2 3">
    <name type="scientific">Molossus molossus</name>
    <name type="common">Pallas' mastiff bat</name>
    <name type="synonym">Vespertilio molossus</name>
    <dbReference type="NCBI Taxonomy" id="27622"/>
    <lineage>
        <taxon>Eukaryota</taxon>
        <taxon>Metazoa</taxon>
        <taxon>Chordata</taxon>
        <taxon>Craniata</taxon>
        <taxon>Vertebrata</taxon>
        <taxon>Euteleostomi</taxon>
        <taxon>Mammalia</taxon>
        <taxon>Eutheria</taxon>
        <taxon>Laurasiatheria</taxon>
        <taxon>Chiroptera</taxon>
        <taxon>Yangochiroptera</taxon>
        <taxon>Molossidae</taxon>
        <taxon>Molossus</taxon>
    </lineage>
</organism>
<reference evidence="2 3" key="1">
    <citation type="journal article" date="2020" name="Nature">
        <title>Six reference-quality genomes reveal evolution of bat adaptations.</title>
        <authorList>
            <person name="Jebb D."/>
            <person name="Huang Z."/>
            <person name="Pippel M."/>
            <person name="Hughes G.M."/>
            <person name="Lavrichenko K."/>
            <person name="Devanna P."/>
            <person name="Winkler S."/>
            <person name="Jermiin L.S."/>
            <person name="Skirmuntt E.C."/>
            <person name="Katzourakis A."/>
            <person name="Burkitt-Gray L."/>
            <person name="Ray D.A."/>
            <person name="Sullivan K.A.M."/>
            <person name="Roscito J.G."/>
            <person name="Kirilenko B.M."/>
            <person name="Davalos L.M."/>
            <person name="Corthals A.P."/>
            <person name="Power M.L."/>
            <person name="Jones G."/>
            <person name="Ransome R.D."/>
            <person name="Dechmann D.K.N."/>
            <person name="Locatelli A.G."/>
            <person name="Puechmaille S.J."/>
            <person name="Fedrigo O."/>
            <person name="Jarvis E.D."/>
            <person name="Hiller M."/>
            <person name="Vernes S.C."/>
            <person name="Myers E.W."/>
            <person name="Teeling E.C."/>
        </authorList>
    </citation>
    <scope>NUCLEOTIDE SEQUENCE [LARGE SCALE GENOMIC DNA]</scope>
    <source>
        <strain evidence="2">MMolMol1</strain>
        <tissue evidence="2">Muscle</tissue>
    </source>
</reference>
<evidence type="ECO:0000256" key="1">
    <source>
        <dbReference type="SAM" id="MobiDB-lite"/>
    </source>
</evidence>
<accession>A0A7J8HBS2</accession>
<comment type="caution">
    <text evidence="2">The sequence shown here is derived from an EMBL/GenBank/DDBJ whole genome shotgun (WGS) entry which is preliminary data.</text>
</comment>
<name>A0A7J8HBS2_MOLMO</name>
<feature type="region of interest" description="Disordered" evidence="1">
    <location>
        <begin position="107"/>
        <end position="180"/>
    </location>
</feature>
<evidence type="ECO:0000313" key="2">
    <source>
        <dbReference type="EMBL" id="KAF6469737.1"/>
    </source>
</evidence>
<dbReference type="EMBL" id="JACASF010000007">
    <property type="protein sequence ID" value="KAF6469737.1"/>
    <property type="molecule type" value="Genomic_DNA"/>
</dbReference>
<protein>
    <submittedName>
        <fullName evidence="2">Uncharacterized protein</fullName>
    </submittedName>
</protein>
<dbReference type="InParanoid" id="A0A7J8HBS2"/>
<feature type="compositionally biased region" description="Basic and acidic residues" evidence="1">
    <location>
        <begin position="140"/>
        <end position="152"/>
    </location>
</feature>
<proteinExistence type="predicted"/>
<sequence length="255" mass="27216">MLLQGSQELCKSLSIYFFQTTTTTTKNNPPHTANPSGGAGCTAYSPTLQGCPNPLWMLGRAPNLSLTLVLAPLHAPEQGREVAGEERTPGPSLFWCLGVLASVPCHQVPKGTTKSTRATAKRGPKGWGPSTAVASQPPPPDRKKLEEQRGPRESQVSRPAQPSVEEKQSQPSPVNLGAGGTLQLESDWALEGSRLRIPAPRLRQCWRCHHSSVPDLRRGPRAVGAARVMVSKPARGACDAGPLAGKPSLAFQLYL</sequence>
<gene>
    <name evidence="2" type="ORF">HJG59_011113</name>
</gene>
<dbReference type="Proteomes" id="UP000550707">
    <property type="component" value="Unassembled WGS sequence"/>
</dbReference>
<keyword evidence="3" id="KW-1185">Reference proteome</keyword>
<evidence type="ECO:0000313" key="3">
    <source>
        <dbReference type="Proteomes" id="UP000550707"/>
    </source>
</evidence>